<dbReference type="PANTHER" id="PTHR43349">
    <property type="entry name" value="PINORESINOL REDUCTASE-RELATED"/>
    <property type="match status" value="1"/>
</dbReference>
<reference evidence="4 5" key="1">
    <citation type="journal article" date="2018" name="Syst. Appl. Microbiol.">
        <title>Photobacterium carnosum sp. nov., isolated from spoiled modified atmosphere packaged poultry meat.</title>
        <authorList>
            <person name="Hilgarth M."/>
            <person name="Fuertes S."/>
            <person name="Ehrmann M."/>
            <person name="Vogel R.F."/>
        </authorList>
    </citation>
    <scope>NUCLEOTIDE SEQUENCE [LARGE SCALE GENOMIC DNA]</scope>
    <source>
        <strain evidence="4 5">TMW 2.2021</strain>
    </source>
</reference>
<dbReference type="Pfam" id="PF05368">
    <property type="entry name" value="NmrA"/>
    <property type="match status" value="1"/>
</dbReference>
<dbReference type="GO" id="GO:0016491">
    <property type="term" value="F:oxidoreductase activity"/>
    <property type="evidence" value="ECO:0007669"/>
    <property type="project" value="UniProtKB-KW"/>
</dbReference>
<organism evidence="4 5">
    <name type="scientific">Photobacterium carnosum</name>
    <dbReference type="NCBI Taxonomy" id="2023717"/>
    <lineage>
        <taxon>Bacteria</taxon>
        <taxon>Pseudomonadati</taxon>
        <taxon>Pseudomonadota</taxon>
        <taxon>Gammaproteobacteria</taxon>
        <taxon>Vibrionales</taxon>
        <taxon>Vibrionaceae</taxon>
        <taxon>Photobacterium</taxon>
    </lineage>
</organism>
<dbReference type="SUPFAM" id="SSF51735">
    <property type="entry name" value="NAD(P)-binding Rossmann-fold domains"/>
    <property type="match status" value="1"/>
</dbReference>
<dbReference type="InterPro" id="IPR008030">
    <property type="entry name" value="NmrA-like"/>
</dbReference>
<sequence length="308" mass="34845">MNKKHVAVIGATGQIGTPLTNGLLTLGHDVTVITRERNARNSAKLAQFEKQGAKIVECADMHDVDAMANILQGIDTLVASVPGSKEIIQKSEPIWLSAAVKAGVERFVPTEFGSHTQAIEMGDGEIFDQKKRFHDLLMNSGIGWTLYYNGGIFDYFLPNLRFFRKITTFGNLELPIYTHDIEDIGYLAAMAVTDERTINKCVQVDFNALTQNEMLAQIKQNWPNYPFEYEHFSSEYITEMKEKSGDEITSKKGNETDKERWGINYVNYVIDKLAAFTEQTLRASDLYPDYVCKRPEEALNDAKFVFED</sequence>
<name>A0A2N4UXC1_9GAMM</name>
<dbReference type="EMBL" id="NPIB01000001">
    <property type="protein sequence ID" value="PLC59656.1"/>
    <property type="molecule type" value="Genomic_DNA"/>
</dbReference>
<dbReference type="Proteomes" id="UP000234420">
    <property type="component" value="Unassembled WGS sequence"/>
</dbReference>
<dbReference type="InterPro" id="IPR045312">
    <property type="entry name" value="PCBER-like"/>
</dbReference>
<protein>
    <submittedName>
        <fullName evidence="4">Aromatic alcohol reductase</fullName>
    </submittedName>
</protein>
<keyword evidence="2" id="KW-0560">Oxidoreductase</keyword>
<dbReference type="Gene3D" id="3.90.25.10">
    <property type="entry name" value="UDP-galactose 4-epimerase, domain 1"/>
    <property type="match status" value="1"/>
</dbReference>
<gene>
    <name evidence="4" type="ORF">CIK00_01195</name>
</gene>
<feature type="domain" description="NmrA-like" evidence="3">
    <location>
        <begin position="3"/>
        <end position="250"/>
    </location>
</feature>
<evidence type="ECO:0000313" key="4">
    <source>
        <dbReference type="EMBL" id="PLC59656.1"/>
    </source>
</evidence>
<dbReference type="PANTHER" id="PTHR43349:SF93">
    <property type="entry name" value="ISOFLAVONE REDUCTASE HOMOLOG P3-RELATED"/>
    <property type="match status" value="1"/>
</dbReference>
<dbReference type="InterPro" id="IPR036291">
    <property type="entry name" value="NAD(P)-bd_dom_sf"/>
</dbReference>
<evidence type="ECO:0000259" key="3">
    <source>
        <dbReference type="Pfam" id="PF05368"/>
    </source>
</evidence>
<dbReference type="InterPro" id="IPR050608">
    <property type="entry name" value="NmrA-type/Isoflavone_red_sf"/>
</dbReference>
<dbReference type="Gene3D" id="3.40.50.720">
    <property type="entry name" value="NAD(P)-binding Rossmann-like Domain"/>
    <property type="match status" value="1"/>
</dbReference>
<evidence type="ECO:0000313" key="5">
    <source>
        <dbReference type="Proteomes" id="UP000234420"/>
    </source>
</evidence>
<evidence type="ECO:0000256" key="2">
    <source>
        <dbReference type="ARBA" id="ARBA00023002"/>
    </source>
</evidence>
<accession>A0A2N4UXC1</accession>
<keyword evidence="5" id="KW-1185">Reference proteome</keyword>
<dbReference type="AlphaFoldDB" id="A0A2N4UXC1"/>
<dbReference type="RefSeq" id="WP_101767103.1">
    <property type="nucleotide sequence ID" value="NZ_BPPU01000001.1"/>
</dbReference>
<keyword evidence="1" id="KW-0521">NADP</keyword>
<comment type="caution">
    <text evidence="4">The sequence shown here is derived from an EMBL/GenBank/DDBJ whole genome shotgun (WGS) entry which is preliminary data.</text>
</comment>
<proteinExistence type="predicted"/>
<dbReference type="CDD" id="cd05259">
    <property type="entry name" value="PCBER_SDR_a"/>
    <property type="match status" value="1"/>
</dbReference>
<evidence type="ECO:0000256" key="1">
    <source>
        <dbReference type="ARBA" id="ARBA00022857"/>
    </source>
</evidence>